<evidence type="ECO:0000256" key="10">
    <source>
        <dbReference type="ARBA" id="ARBA00049244"/>
    </source>
</evidence>
<dbReference type="PANTHER" id="PTHR32294">
    <property type="entry name" value="DNA POLYMERASE III SUBUNIT ALPHA"/>
    <property type="match status" value="1"/>
</dbReference>
<evidence type="ECO:0000256" key="7">
    <source>
        <dbReference type="ARBA" id="ARBA00022705"/>
    </source>
</evidence>
<keyword evidence="7" id="KW-0235">DNA replication</keyword>
<evidence type="ECO:0000256" key="6">
    <source>
        <dbReference type="ARBA" id="ARBA00022695"/>
    </source>
</evidence>
<sequence>MAFIHLHVQSAYSLLSGTASVKDLVAGAKAKNYEALALTDRNAMYGVIDFYKECLKQKIKPIIGLTADILHDDTGAFPLVLLAKNNKGYQNLLKISSAIKTKSPEGLPLKWLKAYSEGLTAITPGREGIIETLLLRDEKENALSHLFKFKSIFEEQSFYMAVHRTGRNEEERLNKMLVALSHETDTDLAAGNPVYYLERSDSLALEVLLAIRNGEKLSDENRHKLDTDENYLKGKAEMAELFHDLPEALENTIRIGESCNVLIEFNRKLLPKYTVDRDRTADEMLEACCEEGFRERYPDSAPGHRQRLRYELEIIKKMNFSDYFLIVWDFMRFARTQNILTGPGRGSAAGSMVAYVLRITDVDPLEHGLLFERFLNPERISMPDIDIDFPDTRRDEVISYVAKKYGELHVAQIITFGTMAAKAALRDVGRVFGLNQKELEGLSRMIPSRLGITLEAALKESKHLQNFVNENEFNRNLFQTALKLEGLPRHTSTHAAGIVISDKPLTELIPIQEGQEAIHLTQFPMENLEELGMLKMDFLGLRNLTLIENTLEMIQKGTGKRPRLDEIPLQDSDTFALLGKGETTGVFQLESEGMRNVLTKLKPTRFEDIVAVNALYRPGPMENIPLFIDRKHGIQPLEYPHIDLEPILKPTYGVIVYQEQIMQIAAKMAGFSLGEADLLRRAVSKKKKDVLDRERAHFVEGAGRQGYEENAANEIYDLIVRFANYGFNRSHAVAYSIIAYQLAYLKAHHFHYFMAALLTSVVGNEDKIAQYIREMKSKGIEVLPPSINRSHFAFKPEAQGIRYSIAAIKGIGAAAIREIFQARRKKPFEDLFDFCLRVSSKAVNRKSLEALVHSGAFDEFGEDRATLLASLDVALEHNELVNPDDDQFDLFANSEFTLKPKYLRVEPIRTLDKLELEKQALGLYLSDHPVTPFKKLFHYFGSISIHEAVEREVKKGYVPAYITEVKTIRTKKGETMAFLSVSDETGDLECVVFPNVYRKKSLQYKKGNVFMLHGSVETKDGKKQLIVEDSYSIEDLERHTNEEAYRLFIKVEKDKHTKQLLTRIKKLLQNHKGLTKVVLYYEKEDRYVQLPMDQWISAGEGCLRQLGQLVGPDNVVLKKR</sequence>
<comment type="function">
    <text evidence="9">DNA polymerase III is a complex, multichain enzyme responsible for most of the replicative synthesis in bacteria. This DNA polymerase also exhibits 3' to 5' exonuclease activity. The alpha chain is the DNA polymerase.</text>
</comment>
<keyword evidence="13" id="KW-1185">Reference proteome</keyword>
<dbReference type="Gene3D" id="1.10.10.1600">
    <property type="entry name" value="Bacterial DNA polymerase III alpha subunit, thumb domain"/>
    <property type="match status" value="1"/>
</dbReference>
<comment type="similarity">
    <text evidence="2">Belongs to the DNA polymerase type-C family. DnaE subfamily.</text>
</comment>
<dbReference type="Pfam" id="PF02811">
    <property type="entry name" value="PHP"/>
    <property type="match status" value="1"/>
</dbReference>
<evidence type="ECO:0000313" key="12">
    <source>
        <dbReference type="EMBL" id="PLT31172.1"/>
    </source>
</evidence>
<evidence type="ECO:0000256" key="9">
    <source>
        <dbReference type="ARBA" id="ARBA00025611"/>
    </source>
</evidence>
<dbReference type="NCBIfam" id="TIGR00594">
    <property type="entry name" value="polc"/>
    <property type="match status" value="1"/>
</dbReference>
<dbReference type="PANTHER" id="PTHR32294:SF0">
    <property type="entry name" value="DNA POLYMERASE III SUBUNIT ALPHA"/>
    <property type="match status" value="1"/>
</dbReference>
<feature type="domain" description="Polymerase/histidinol phosphatase N-terminal" evidence="11">
    <location>
        <begin position="4"/>
        <end position="71"/>
    </location>
</feature>
<dbReference type="EC" id="2.7.7.7" evidence="3"/>
<comment type="subcellular location">
    <subcellularLocation>
        <location evidence="1">Cytoplasm</location>
    </subcellularLocation>
</comment>
<dbReference type="SUPFAM" id="SSF89550">
    <property type="entry name" value="PHP domain-like"/>
    <property type="match status" value="1"/>
</dbReference>
<protein>
    <recommendedName>
        <fullName evidence="4">DNA polymerase III subunit alpha</fullName>
        <ecNumber evidence="3">2.7.7.7</ecNumber>
    </recommendedName>
</protein>
<evidence type="ECO:0000256" key="8">
    <source>
        <dbReference type="ARBA" id="ARBA00022932"/>
    </source>
</evidence>
<dbReference type="GO" id="GO:0006260">
    <property type="term" value="P:DNA replication"/>
    <property type="evidence" value="ECO:0007669"/>
    <property type="project" value="UniProtKB-KW"/>
</dbReference>
<evidence type="ECO:0000256" key="2">
    <source>
        <dbReference type="ARBA" id="ARBA00009496"/>
    </source>
</evidence>
<keyword evidence="6" id="KW-0548">Nucleotidyltransferase</keyword>
<dbReference type="InterPro" id="IPR040982">
    <property type="entry name" value="DNA_pol3_finger"/>
</dbReference>
<dbReference type="SUPFAM" id="SSF160975">
    <property type="entry name" value="AF1531-like"/>
    <property type="match status" value="1"/>
</dbReference>
<dbReference type="InterPro" id="IPR016195">
    <property type="entry name" value="Pol/histidinol_Pase-like"/>
</dbReference>
<evidence type="ECO:0000256" key="5">
    <source>
        <dbReference type="ARBA" id="ARBA00022679"/>
    </source>
</evidence>
<comment type="catalytic activity">
    <reaction evidence="10">
        <text>DNA(n) + a 2'-deoxyribonucleoside 5'-triphosphate = DNA(n+1) + diphosphate</text>
        <dbReference type="Rhea" id="RHEA:22508"/>
        <dbReference type="Rhea" id="RHEA-COMP:17339"/>
        <dbReference type="Rhea" id="RHEA-COMP:17340"/>
        <dbReference type="ChEBI" id="CHEBI:33019"/>
        <dbReference type="ChEBI" id="CHEBI:61560"/>
        <dbReference type="ChEBI" id="CHEBI:173112"/>
        <dbReference type="EC" id="2.7.7.7"/>
    </reaction>
</comment>
<accession>A0A2N5M9Y0</accession>
<reference evidence="12 13" key="1">
    <citation type="submission" date="2017-11" db="EMBL/GenBank/DDBJ databases">
        <title>Comparitive Functional Genomics of Dry Heat Resistant strains isolated from the Viking Spacecraft.</title>
        <authorList>
            <person name="Seuylemezian A."/>
            <person name="Cooper K."/>
            <person name="Vaishampayan P."/>
        </authorList>
    </citation>
    <scope>NUCLEOTIDE SEQUENCE [LARGE SCALE GENOMIC DNA]</scope>
    <source>
        <strain evidence="12 13">V1-29</strain>
    </source>
</reference>
<dbReference type="Gene3D" id="1.10.150.870">
    <property type="match status" value="1"/>
</dbReference>
<dbReference type="Pfam" id="PF01336">
    <property type="entry name" value="tRNA_anti-codon"/>
    <property type="match status" value="1"/>
</dbReference>
<evidence type="ECO:0000256" key="4">
    <source>
        <dbReference type="ARBA" id="ARBA00019114"/>
    </source>
</evidence>
<proteinExistence type="inferred from homology"/>
<keyword evidence="5" id="KW-0808">Transferase</keyword>
<dbReference type="InterPro" id="IPR004365">
    <property type="entry name" value="NA-bd_OB_tRNA"/>
</dbReference>
<dbReference type="OrthoDB" id="9803237at2"/>
<dbReference type="EMBL" id="PGUY01000011">
    <property type="protein sequence ID" value="PLT31172.1"/>
    <property type="molecule type" value="Genomic_DNA"/>
</dbReference>
<dbReference type="InterPro" id="IPR011708">
    <property type="entry name" value="DNA_pol3_alpha_NTPase_dom"/>
</dbReference>
<dbReference type="AlphaFoldDB" id="A0A2N5M9Y0"/>
<dbReference type="CDD" id="cd04485">
    <property type="entry name" value="DnaE_OBF"/>
    <property type="match status" value="1"/>
</dbReference>
<dbReference type="InterPro" id="IPR004805">
    <property type="entry name" value="DnaE2/DnaE/PolC"/>
</dbReference>
<evidence type="ECO:0000313" key="13">
    <source>
        <dbReference type="Proteomes" id="UP000234748"/>
    </source>
</evidence>
<dbReference type="NCBIfam" id="NF004226">
    <property type="entry name" value="PRK05673.1"/>
    <property type="match status" value="1"/>
</dbReference>
<dbReference type="InterPro" id="IPR041931">
    <property type="entry name" value="DNA_pol3_alpha_thumb_dom"/>
</dbReference>
<dbReference type="Gene3D" id="3.20.20.140">
    <property type="entry name" value="Metal-dependent hydrolases"/>
    <property type="match status" value="1"/>
</dbReference>
<dbReference type="InterPro" id="IPR029460">
    <property type="entry name" value="DNAPol_HHH"/>
</dbReference>
<dbReference type="Proteomes" id="UP000234748">
    <property type="component" value="Unassembled WGS sequence"/>
</dbReference>
<organism evidence="12 13">
    <name type="scientific">Peribacillus deserti</name>
    <dbReference type="NCBI Taxonomy" id="673318"/>
    <lineage>
        <taxon>Bacteria</taxon>
        <taxon>Bacillati</taxon>
        <taxon>Bacillota</taxon>
        <taxon>Bacilli</taxon>
        <taxon>Bacillales</taxon>
        <taxon>Bacillaceae</taxon>
        <taxon>Peribacillus</taxon>
    </lineage>
</organism>
<evidence type="ECO:0000256" key="1">
    <source>
        <dbReference type="ARBA" id="ARBA00004496"/>
    </source>
</evidence>
<dbReference type="Pfam" id="PF17657">
    <property type="entry name" value="DNA_pol3_finger"/>
    <property type="match status" value="1"/>
</dbReference>
<name>A0A2N5M9Y0_9BACI</name>
<evidence type="ECO:0000259" key="11">
    <source>
        <dbReference type="SMART" id="SM00481"/>
    </source>
</evidence>
<comment type="caution">
    <text evidence="12">The sequence shown here is derived from an EMBL/GenBank/DDBJ whole genome shotgun (WGS) entry which is preliminary data.</text>
</comment>
<gene>
    <name evidence="12" type="ORF">CUU66_03760</name>
</gene>
<keyword evidence="8" id="KW-0239">DNA-directed DNA polymerase</keyword>
<dbReference type="InterPro" id="IPR004013">
    <property type="entry name" value="PHP_dom"/>
</dbReference>
<dbReference type="RefSeq" id="WP_101640342.1">
    <property type="nucleotide sequence ID" value="NZ_PGUY01000011.1"/>
</dbReference>
<dbReference type="GO" id="GO:0003887">
    <property type="term" value="F:DNA-directed DNA polymerase activity"/>
    <property type="evidence" value="ECO:0007669"/>
    <property type="project" value="UniProtKB-KW"/>
</dbReference>
<dbReference type="InterPro" id="IPR003141">
    <property type="entry name" value="Pol/His_phosphatase_N"/>
</dbReference>
<evidence type="ECO:0000256" key="3">
    <source>
        <dbReference type="ARBA" id="ARBA00012417"/>
    </source>
</evidence>
<dbReference type="GO" id="GO:0005737">
    <property type="term" value="C:cytoplasm"/>
    <property type="evidence" value="ECO:0007669"/>
    <property type="project" value="UniProtKB-SubCell"/>
</dbReference>
<dbReference type="Pfam" id="PF14579">
    <property type="entry name" value="HHH_6"/>
    <property type="match status" value="1"/>
</dbReference>
<dbReference type="GO" id="GO:0003676">
    <property type="term" value="F:nucleic acid binding"/>
    <property type="evidence" value="ECO:0007669"/>
    <property type="project" value="InterPro"/>
</dbReference>
<dbReference type="GO" id="GO:0008408">
    <property type="term" value="F:3'-5' exonuclease activity"/>
    <property type="evidence" value="ECO:0007669"/>
    <property type="project" value="InterPro"/>
</dbReference>
<dbReference type="SMART" id="SM00481">
    <property type="entry name" value="POLIIIAc"/>
    <property type="match status" value="1"/>
</dbReference>
<dbReference type="Pfam" id="PF07733">
    <property type="entry name" value="DNA_pol3_alpha"/>
    <property type="match status" value="1"/>
</dbReference>
<dbReference type="InterPro" id="IPR012340">
    <property type="entry name" value="NA-bd_OB-fold"/>
</dbReference>
<dbReference type="Gene3D" id="2.40.50.140">
    <property type="entry name" value="Nucleic acid-binding proteins"/>
    <property type="match status" value="1"/>
</dbReference>